<keyword evidence="1" id="KW-0812">Transmembrane</keyword>
<feature type="transmembrane region" description="Helical" evidence="1">
    <location>
        <begin position="20"/>
        <end position="41"/>
    </location>
</feature>
<evidence type="ECO:0000256" key="1">
    <source>
        <dbReference type="SAM" id="Phobius"/>
    </source>
</evidence>
<dbReference type="Proteomes" id="UP000366051">
    <property type="component" value="Chromosome"/>
</dbReference>
<reference evidence="3" key="1">
    <citation type="submission" date="2019-11" db="EMBL/GenBank/DDBJ databases">
        <title>Genome sequence of Heliorestis convoluta strain HH, an alkaliphilic and minimalistic phototrophic bacterium from a soda lake in Egypt.</title>
        <authorList>
            <person name="Dewey E.D."/>
            <person name="Stokes L.M."/>
            <person name="Burchell B.M."/>
            <person name="Shaffer K.N."/>
            <person name="Huntington A.M."/>
            <person name="Baker J.M."/>
            <person name="Nadendla S."/>
            <person name="Giglio M.G."/>
            <person name="Touchman J.W."/>
            <person name="Blankenship R.E."/>
            <person name="Madigan M.T."/>
            <person name="Sattley W.M."/>
        </authorList>
    </citation>
    <scope>NUCLEOTIDE SEQUENCE [LARGE SCALE GENOMIC DNA]</scope>
    <source>
        <strain evidence="3">HH</strain>
    </source>
</reference>
<dbReference type="OrthoDB" id="2079565at2"/>
<gene>
    <name evidence="2" type="ORF">FTV88_2851</name>
</gene>
<keyword evidence="1" id="KW-1133">Transmembrane helix</keyword>
<dbReference type="EMBL" id="CP045875">
    <property type="protein sequence ID" value="QGG48940.1"/>
    <property type="molecule type" value="Genomic_DNA"/>
</dbReference>
<name>A0A5Q2N9J3_9FIRM</name>
<keyword evidence="3" id="KW-1185">Reference proteome</keyword>
<protein>
    <submittedName>
        <fullName evidence="2">Uncharacterized protein</fullName>
    </submittedName>
</protein>
<sequence>MGQDHHDTKVEKKNPHPWGWVPFLIILTLFATFAFGPVVAYQGQPYLMDMNVVEPKTKAQKEVLSTVEKALDQRFEALLQDDPAILEETFGSYGIADALQEEIIHFPIVQEMLREEGLLAEKPEIFVKPYAIDVKGHHAHVVFEYITLFDSRQVQGAHVWDLVKTEEGWQVVGDAAFLDSAITSRVAQTARSFLTSLKFGHSHSLQGPWQESPDLLAQMTSETVTALAGQGGSWEVLSVSLFGNHGSSHIPYADMADAARIIVRNVDNDERYVMVLALIDEASSIMGAPKWTVIGFVAEQELLEL</sequence>
<dbReference type="KEGG" id="hcv:FTV88_2851"/>
<evidence type="ECO:0000313" key="2">
    <source>
        <dbReference type="EMBL" id="QGG48940.1"/>
    </source>
</evidence>
<accession>A0A5Q2N9J3</accession>
<dbReference type="AlphaFoldDB" id="A0A5Q2N9J3"/>
<proteinExistence type="predicted"/>
<keyword evidence="1" id="KW-0472">Membrane</keyword>
<evidence type="ECO:0000313" key="3">
    <source>
        <dbReference type="Proteomes" id="UP000366051"/>
    </source>
</evidence>
<organism evidence="2 3">
    <name type="scientific">Heliorestis convoluta</name>
    <dbReference type="NCBI Taxonomy" id="356322"/>
    <lineage>
        <taxon>Bacteria</taxon>
        <taxon>Bacillati</taxon>
        <taxon>Bacillota</taxon>
        <taxon>Clostridia</taxon>
        <taxon>Eubacteriales</taxon>
        <taxon>Heliobacteriaceae</taxon>
        <taxon>Heliorestis</taxon>
    </lineage>
</organism>
<dbReference type="RefSeq" id="WP_153726010.1">
    <property type="nucleotide sequence ID" value="NZ_CP045875.1"/>
</dbReference>